<reference evidence="3" key="1">
    <citation type="submission" date="2016-10" db="EMBL/GenBank/DDBJ databases">
        <authorList>
            <person name="Varghese N."/>
            <person name="Submissions S."/>
        </authorList>
    </citation>
    <scope>NUCLEOTIDE SEQUENCE [LARGE SCALE GENOMIC DNA]</scope>
    <source>
        <strain evidence="3">CGMCC 4.2126</strain>
    </source>
</reference>
<gene>
    <name evidence="2" type="ORF">SAMN05216275_14173</name>
</gene>
<evidence type="ECO:0000259" key="1">
    <source>
        <dbReference type="Pfam" id="PF22768"/>
    </source>
</evidence>
<dbReference type="Gene3D" id="2.60.120.860">
    <property type="match status" value="1"/>
</dbReference>
<name>A0A1I4DI61_9ACTN</name>
<accession>A0A1I4DI61</accession>
<dbReference type="InterPro" id="IPR054738">
    <property type="entry name" value="Siphovirus-type_tail_C"/>
</dbReference>
<dbReference type="RefSeq" id="WP_093891493.1">
    <property type="nucleotide sequence ID" value="NZ_FOQY01000041.1"/>
</dbReference>
<keyword evidence="3" id="KW-1185">Reference proteome</keyword>
<sequence length="288" mass="30516">MAAGDLITRDHQIEFRGLLLGSTTPYGWQTLEGWDQTVTVGNKPRNSGDGSYPGNGRRPERAIVWAFQMHPAAAEFAAAVAAVEQMAATVRDATEHPLVIADRTATRMVYAKCTRLVMPRDKLFAAGIVKCGLQWVASNPAKLELTERSVTIAAPTAGSGGLTYPLSYPITYGTAGGPSNATCTNFGTEPADPMLTFVGPLTTPRVVNSTLTRALEFNITLGAGQTLTVDVGRGTVLLDGVTDRLTARTNSSVPVRAFQLDPGDNNLTLLAASFGAGAQLAVTWRSTY</sequence>
<dbReference type="EMBL" id="FOQY01000041">
    <property type="protein sequence ID" value="SFK92763.1"/>
    <property type="molecule type" value="Genomic_DNA"/>
</dbReference>
<evidence type="ECO:0000313" key="3">
    <source>
        <dbReference type="Proteomes" id="UP000199111"/>
    </source>
</evidence>
<dbReference type="AlphaFoldDB" id="A0A1I4DI61"/>
<evidence type="ECO:0000313" key="2">
    <source>
        <dbReference type="EMBL" id="SFK92763.1"/>
    </source>
</evidence>
<proteinExistence type="predicted"/>
<organism evidence="2 3">
    <name type="scientific">Streptosporangium canum</name>
    <dbReference type="NCBI Taxonomy" id="324952"/>
    <lineage>
        <taxon>Bacteria</taxon>
        <taxon>Bacillati</taxon>
        <taxon>Actinomycetota</taxon>
        <taxon>Actinomycetes</taxon>
        <taxon>Streptosporangiales</taxon>
        <taxon>Streptosporangiaceae</taxon>
        <taxon>Streptosporangium</taxon>
    </lineage>
</organism>
<dbReference type="Proteomes" id="UP000199111">
    <property type="component" value="Unassembled WGS sequence"/>
</dbReference>
<dbReference type="GeneID" id="96302960"/>
<protein>
    <submittedName>
        <fullName evidence="2">Phage tail protein</fullName>
    </submittedName>
</protein>
<dbReference type="Pfam" id="PF22768">
    <property type="entry name" value="SPP1_Dit"/>
    <property type="match status" value="1"/>
</dbReference>
<feature type="domain" description="Siphovirus-type tail component C-terminal" evidence="1">
    <location>
        <begin position="187"/>
        <end position="288"/>
    </location>
</feature>